<dbReference type="GO" id="GO:0006334">
    <property type="term" value="P:nucleosome assembly"/>
    <property type="evidence" value="ECO:0007669"/>
    <property type="project" value="InterPro"/>
</dbReference>
<organism evidence="3 4">
    <name type="scientific">Anolis carolinensis</name>
    <name type="common">Green anole</name>
    <name type="synonym">American chameleon</name>
    <dbReference type="NCBI Taxonomy" id="28377"/>
    <lineage>
        <taxon>Eukaryota</taxon>
        <taxon>Metazoa</taxon>
        <taxon>Chordata</taxon>
        <taxon>Craniata</taxon>
        <taxon>Vertebrata</taxon>
        <taxon>Euteleostomi</taxon>
        <taxon>Lepidosauria</taxon>
        <taxon>Squamata</taxon>
        <taxon>Bifurcata</taxon>
        <taxon>Unidentata</taxon>
        <taxon>Episquamata</taxon>
        <taxon>Toxicofera</taxon>
        <taxon>Iguania</taxon>
        <taxon>Dactyloidae</taxon>
        <taxon>Anolis</taxon>
    </lineage>
</organism>
<dbReference type="GO" id="GO:0000786">
    <property type="term" value="C:nucleosome"/>
    <property type="evidence" value="ECO:0007669"/>
    <property type="project" value="InterPro"/>
</dbReference>
<dbReference type="Proteomes" id="UP000001646">
    <property type="component" value="Chromosome 6"/>
</dbReference>
<dbReference type="GO" id="GO:0003677">
    <property type="term" value="F:DNA binding"/>
    <property type="evidence" value="ECO:0007669"/>
    <property type="project" value="InterPro"/>
</dbReference>
<feature type="region of interest" description="Disordered" evidence="1">
    <location>
        <begin position="106"/>
        <end position="180"/>
    </location>
</feature>
<dbReference type="InterPro" id="IPR036390">
    <property type="entry name" value="WH_DNA-bd_sf"/>
</dbReference>
<evidence type="ECO:0000313" key="3">
    <source>
        <dbReference type="Ensembl" id="ENSACAP00000023677.1"/>
    </source>
</evidence>
<evidence type="ECO:0000313" key="4">
    <source>
        <dbReference type="Proteomes" id="UP000001646"/>
    </source>
</evidence>
<feature type="domain" description="H15" evidence="2">
    <location>
        <begin position="31"/>
        <end position="112"/>
    </location>
</feature>
<proteinExistence type="predicted"/>
<sequence length="180" mass="19824">CSLMSPCGSHSRSRKATDSSSSQRAAQHVKQSKAAPRMPTTNPSLLIFTAVATCQKKNGLSMQCLKKIVTNMGYDMTNKKQYFLRSIKRMLTKGLLLQVKGNGATGSFKINPHLEKKKQQQKMKGKGQKAKEATKKKNVPAKARNGKNNAKKQGKVDSSKRVTKRSKIPPLQAVQSQVKV</sequence>
<dbReference type="Pfam" id="PF00538">
    <property type="entry name" value="Linker_histone"/>
    <property type="match status" value="1"/>
</dbReference>
<dbReference type="InterPro" id="IPR036388">
    <property type="entry name" value="WH-like_DNA-bd_sf"/>
</dbReference>
<dbReference type="PROSITE" id="PS51504">
    <property type="entry name" value="H15"/>
    <property type="match status" value="1"/>
</dbReference>
<evidence type="ECO:0000256" key="1">
    <source>
        <dbReference type="SAM" id="MobiDB-lite"/>
    </source>
</evidence>
<reference evidence="3 4" key="1">
    <citation type="submission" date="2009-12" db="EMBL/GenBank/DDBJ databases">
        <title>The Genome Sequence of Anolis carolinensis (Green Anole Lizard).</title>
        <authorList>
            <consortium name="The Genome Sequencing Platform"/>
            <person name="Di Palma F."/>
            <person name="Alfoldi J."/>
            <person name="Heiman D."/>
            <person name="Young S."/>
            <person name="Grabherr M."/>
            <person name="Johnson J."/>
            <person name="Lander E.S."/>
            <person name="Lindblad-Toh K."/>
        </authorList>
    </citation>
    <scope>NUCLEOTIDE SEQUENCE [LARGE SCALE GENOMIC DNA]</scope>
    <source>
        <strain evidence="3 4">JBL SC #1</strain>
    </source>
</reference>
<keyword evidence="4" id="KW-1185">Reference proteome</keyword>
<reference evidence="3" key="3">
    <citation type="submission" date="2025-09" db="UniProtKB">
        <authorList>
            <consortium name="Ensembl"/>
        </authorList>
    </citation>
    <scope>IDENTIFICATION</scope>
</reference>
<dbReference type="Gene3D" id="1.10.10.10">
    <property type="entry name" value="Winged helix-like DNA-binding domain superfamily/Winged helix DNA-binding domain"/>
    <property type="match status" value="1"/>
</dbReference>
<feature type="compositionally biased region" description="Basic residues" evidence="1">
    <location>
        <begin position="119"/>
        <end position="128"/>
    </location>
</feature>
<dbReference type="GeneTree" id="ENSGT00730000113862"/>
<dbReference type="InParanoid" id="A0A803SL37"/>
<reference evidence="3" key="2">
    <citation type="submission" date="2025-08" db="UniProtKB">
        <authorList>
            <consortium name="Ensembl"/>
        </authorList>
    </citation>
    <scope>IDENTIFICATION</scope>
</reference>
<dbReference type="SUPFAM" id="SSF46785">
    <property type="entry name" value="Winged helix' DNA-binding domain"/>
    <property type="match status" value="1"/>
</dbReference>
<feature type="region of interest" description="Disordered" evidence="1">
    <location>
        <begin position="1"/>
        <end position="41"/>
    </location>
</feature>
<dbReference type="SMART" id="SM00526">
    <property type="entry name" value="H15"/>
    <property type="match status" value="1"/>
</dbReference>
<protein>
    <recommendedName>
        <fullName evidence="2">H15 domain-containing protein</fullName>
    </recommendedName>
</protein>
<name>A0A803SL37_ANOCA</name>
<accession>A0A803SL37</accession>
<evidence type="ECO:0000259" key="2">
    <source>
        <dbReference type="PROSITE" id="PS51504"/>
    </source>
</evidence>
<dbReference type="AlphaFoldDB" id="A0A803SL37"/>
<dbReference type="Ensembl" id="ENSACAT00000057569.1">
    <property type="protein sequence ID" value="ENSACAP00000023677.1"/>
    <property type="gene ID" value="ENSACAG00000039670.1"/>
</dbReference>
<dbReference type="InterPro" id="IPR005818">
    <property type="entry name" value="Histone_H1/H5_H15"/>
</dbReference>